<proteinExistence type="predicted"/>
<accession>A0A365P5V5</accession>
<sequence>MKRYLTFIVFSIVLLSCTKDSVRNNNPYLPSYRFSSSVINLNLPLYNQLNFPGNAITYSEIGVGVLNKIFIINTGSNYLAFDAACPNQELSGCSSMNLVGIKAICPCDDAEYSLFSGQAPGMQYPMLQYRVEVLSPESIRVYN</sequence>
<evidence type="ECO:0000313" key="1">
    <source>
        <dbReference type="EMBL" id="RBA29944.1"/>
    </source>
</evidence>
<protein>
    <recommendedName>
        <fullName evidence="3">Rieske domain-containing protein</fullName>
    </recommendedName>
</protein>
<evidence type="ECO:0000313" key="2">
    <source>
        <dbReference type="Proteomes" id="UP000253319"/>
    </source>
</evidence>
<dbReference type="Proteomes" id="UP000253319">
    <property type="component" value="Unassembled WGS sequence"/>
</dbReference>
<evidence type="ECO:0008006" key="3">
    <source>
        <dbReference type="Google" id="ProtNLM"/>
    </source>
</evidence>
<comment type="caution">
    <text evidence="1">The sequence shown here is derived from an EMBL/GenBank/DDBJ whole genome shotgun (WGS) entry which is preliminary data.</text>
</comment>
<dbReference type="OrthoDB" id="1201186at2"/>
<dbReference type="AlphaFoldDB" id="A0A365P5V5"/>
<dbReference type="PROSITE" id="PS51257">
    <property type="entry name" value="PROKAR_LIPOPROTEIN"/>
    <property type="match status" value="1"/>
</dbReference>
<name>A0A365P5V5_9FLAO</name>
<reference evidence="1 2" key="1">
    <citation type="submission" date="2018-06" db="EMBL/GenBank/DDBJ databases">
        <title>Flavobacterium tibetense sp. nov., isolated from a wetland YonghuCo on Tibetan Plateau.</title>
        <authorList>
            <person name="Xing P."/>
            <person name="Phurbu D."/>
            <person name="Lu H."/>
        </authorList>
    </citation>
    <scope>NUCLEOTIDE SEQUENCE [LARGE SCALE GENOMIC DNA]</scope>
    <source>
        <strain evidence="1 2">YH5</strain>
    </source>
</reference>
<dbReference type="EMBL" id="QLST01000001">
    <property type="protein sequence ID" value="RBA29944.1"/>
    <property type="molecule type" value="Genomic_DNA"/>
</dbReference>
<organism evidence="1 2">
    <name type="scientific">Flavobacterium tibetense</name>
    <dbReference type="NCBI Taxonomy" id="2233533"/>
    <lineage>
        <taxon>Bacteria</taxon>
        <taxon>Pseudomonadati</taxon>
        <taxon>Bacteroidota</taxon>
        <taxon>Flavobacteriia</taxon>
        <taxon>Flavobacteriales</taxon>
        <taxon>Flavobacteriaceae</taxon>
        <taxon>Flavobacterium</taxon>
    </lineage>
</organism>
<gene>
    <name evidence="1" type="ORF">DPN68_01595</name>
</gene>
<keyword evidence="2" id="KW-1185">Reference proteome</keyword>